<dbReference type="GO" id="GO:0005789">
    <property type="term" value="C:endoplasmic reticulum membrane"/>
    <property type="evidence" value="ECO:0007669"/>
    <property type="project" value="UniProtKB-SubCell"/>
</dbReference>
<dbReference type="GO" id="GO:0000026">
    <property type="term" value="F:alpha-1,2-mannosyltransferase activity"/>
    <property type="evidence" value="ECO:0007669"/>
    <property type="project" value="TreeGrafter"/>
</dbReference>
<comment type="similarity">
    <text evidence="3 10">Belongs to the glycosyltransferase 22 family.</text>
</comment>
<feature type="region of interest" description="Disordered" evidence="11">
    <location>
        <begin position="1"/>
        <end position="28"/>
    </location>
</feature>
<dbReference type="AlphaFoldDB" id="A0A9W8AXU5"/>
<evidence type="ECO:0000256" key="10">
    <source>
        <dbReference type="RuleBase" id="RU363075"/>
    </source>
</evidence>
<sequence length="700" mass="79343">MSSSSSLRRRAKTPPVANSNKSPSHHSNKIKNVSPSIIGYVPSFRVAFGLLVCLRVLSALTVPSQDCDEVFNYWEPLHYLQFGRGFQTWEYSPEFGIRSWAYIGLHAIVSKIFYTIPDIISKAQVFYALRITLAIVCAACEARFYRSIVRYVNPCIGRYTLVALLGSAGMMHSSSALLPSSFAMYAAMLASPYMLQAPSPASGKRIYYGIFWIALGALLGWPFSAAVGLPFVAEELFVGGILAVPRRDHVYRGSQVKPNYAKGSKGPRVSKPRWWVTCFFRLCIAASLGLTILVPLLLVDRWFYQRWMVVPWNIIRYNIMSKDSGPELYGTQPWHYYIVNGLLNFNVVFILALLTLPLLILLRICGTLENSTWAVGAANRLSSTRISSYTLMAFKVAPFYLMLGIFNSQPHKEERFLYIVYPWICFAAAVTLHLARVQMGKIAHCLSLSRVTSLIPLATAATLSLYVIISFLRVGSLVYHYQAPLTVHREFFSLAQENIAATSVNQTITSPLVCTAKEWYRFPSHYFIPHPYRVGFLRSLFRGQLPRYFAEPNDLSPSRTYSDQLPVTAWPPTGTYIIPQGFNDKNQEETDSYVELADCDYIVDYYSPKQPASHQEPAFVLDTKHWRRSVCRPFLDAQNTHPLFRAFYIPPFLRAPLLTSVQFLQSILRGRTAAKALHPSVDDVYTWGEYCILERVKRVK</sequence>
<dbReference type="OrthoDB" id="497541at2759"/>
<comment type="caution">
    <text evidence="12">The sequence shown here is derived from an EMBL/GenBank/DDBJ whole genome shotgun (WGS) entry which is preliminary data.</text>
</comment>
<organism evidence="12 13">
    <name type="scientific">Dispira parvispora</name>
    <dbReference type="NCBI Taxonomy" id="1520584"/>
    <lineage>
        <taxon>Eukaryota</taxon>
        <taxon>Fungi</taxon>
        <taxon>Fungi incertae sedis</taxon>
        <taxon>Zoopagomycota</taxon>
        <taxon>Kickxellomycotina</taxon>
        <taxon>Dimargaritomycetes</taxon>
        <taxon>Dimargaritales</taxon>
        <taxon>Dimargaritaceae</taxon>
        <taxon>Dispira</taxon>
    </lineage>
</organism>
<keyword evidence="5 12" id="KW-0808">Transferase</keyword>
<evidence type="ECO:0000256" key="3">
    <source>
        <dbReference type="ARBA" id="ARBA00007063"/>
    </source>
</evidence>
<feature type="transmembrane region" description="Helical" evidence="10">
    <location>
        <begin position="418"/>
        <end position="439"/>
    </location>
</feature>
<dbReference type="PANTHER" id="PTHR22760:SF2">
    <property type="entry name" value="ALPHA-1,2-MANNOSYLTRANSFERASE ALG9"/>
    <property type="match status" value="1"/>
</dbReference>
<dbReference type="PANTHER" id="PTHR22760">
    <property type="entry name" value="GLYCOSYLTRANSFERASE"/>
    <property type="match status" value="1"/>
</dbReference>
<keyword evidence="9 10" id="KW-0472">Membrane</keyword>
<dbReference type="Pfam" id="PF03901">
    <property type="entry name" value="Glyco_transf_22"/>
    <property type="match status" value="1"/>
</dbReference>
<comment type="pathway">
    <text evidence="2">Protein modification; protein glycosylation.</text>
</comment>
<name>A0A9W8AXU5_9FUNG</name>
<gene>
    <name evidence="12" type="primary">ALG9_1</name>
    <name evidence="12" type="ORF">IWQ62_000688</name>
</gene>
<evidence type="ECO:0000256" key="5">
    <source>
        <dbReference type="ARBA" id="ARBA00022679"/>
    </source>
</evidence>
<keyword evidence="4 10" id="KW-0328">Glycosyltransferase</keyword>
<keyword evidence="8 10" id="KW-1133">Transmembrane helix</keyword>
<dbReference type="GO" id="GO:0006487">
    <property type="term" value="P:protein N-linked glycosylation"/>
    <property type="evidence" value="ECO:0007669"/>
    <property type="project" value="TreeGrafter"/>
</dbReference>
<evidence type="ECO:0000256" key="1">
    <source>
        <dbReference type="ARBA" id="ARBA00004477"/>
    </source>
</evidence>
<feature type="transmembrane region" description="Helical" evidence="10">
    <location>
        <begin position="386"/>
        <end position="406"/>
    </location>
</feature>
<reference evidence="12" key="1">
    <citation type="submission" date="2022-07" db="EMBL/GenBank/DDBJ databases">
        <title>Phylogenomic reconstructions and comparative analyses of Kickxellomycotina fungi.</title>
        <authorList>
            <person name="Reynolds N.K."/>
            <person name="Stajich J.E."/>
            <person name="Barry K."/>
            <person name="Grigoriev I.V."/>
            <person name="Crous P."/>
            <person name="Smith M.E."/>
        </authorList>
    </citation>
    <scope>NUCLEOTIDE SEQUENCE</scope>
    <source>
        <strain evidence="12">RSA 1196</strain>
    </source>
</reference>
<feature type="transmembrane region" description="Helical" evidence="10">
    <location>
        <begin position="451"/>
        <end position="472"/>
    </location>
</feature>
<keyword evidence="7 10" id="KW-0256">Endoplasmic reticulum</keyword>
<evidence type="ECO:0000256" key="7">
    <source>
        <dbReference type="ARBA" id="ARBA00022824"/>
    </source>
</evidence>
<evidence type="ECO:0000256" key="8">
    <source>
        <dbReference type="ARBA" id="ARBA00022989"/>
    </source>
</evidence>
<evidence type="ECO:0000256" key="4">
    <source>
        <dbReference type="ARBA" id="ARBA00022676"/>
    </source>
</evidence>
<accession>A0A9W8AXU5</accession>
<proteinExistence type="inferred from homology"/>
<feature type="transmembrane region" description="Helical" evidence="10">
    <location>
        <begin position="206"/>
        <end position="232"/>
    </location>
</feature>
<comment type="subcellular location">
    <subcellularLocation>
        <location evidence="1 10">Endoplasmic reticulum membrane</location>
        <topology evidence="1 10">Multi-pass membrane protein</topology>
    </subcellularLocation>
</comment>
<feature type="transmembrane region" description="Helical" evidence="10">
    <location>
        <begin position="151"/>
        <end position="169"/>
    </location>
</feature>
<dbReference type="Proteomes" id="UP001150925">
    <property type="component" value="Unassembled WGS sequence"/>
</dbReference>
<feature type="transmembrane region" description="Helical" evidence="10">
    <location>
        <begin position="176"/>
        <end position="194"/>
    </location>
</feature>
<evidence type="ECO:0000256" key="9">
    <source>
        <dbReference type="ARBA" id="ARBA00023136"/>
    </source>
</evidence>
<evidence type="ECO:0000313" key="13">
    <source>
        <dbReference type="Proteomes" id="UP001150925"/>
    </source>
</evidence>
<evidence type="ECO:0000256" key="11">
    <source>
        <dbReference type="SAM" id="MobiDB-lite"/>
    </source>
</evidence>
<dbReference type="EMBL" id="JANBPY010000069">
    <property type="protein sequence ID" value="KAJ1969338.1"/>
    <property type="molecule type" value="Genomic_DNA"/>
</dbReference>
<dbReference type="EC" id="2.4.1.-" evidence="10"/>
<keyword evidence="6 10" id="KW-0812">Transmembrane</keyword>
<dbReference type="InterPro" id="IPR005599">
    <property type="entry name" value="GPI_mannosylTrfase"/>
</dbReference>
<evidence type="ECO:0000256" key="2">
    <source>
        <dbReference type="ARBA" id="ARBA00004922"/>
    </source>
</evidence>
<feature type="transmembrane region" description="Helical" evidence="10">
    <location>
        <begin position="343"/>
        <end position="365"/>
    </location>
</feature>
<evidence type="ECO:0000256" key="6">
    <source>
        <dbReference type="ARBA" id="ARBA00022692"/>
    </source>
</evidence>
<keyword evidence="13" id="KW-1185">Reference proteome</keyword>
<feature type="transmembrane region" description="Helical" evidence="10">
    <location>
        <begin position="274"/>
        <end position="298"/>
    </location>
</feature>
<protein>
    <recommendedName>
        <fullName evidence="10">Mannosyltransferase</fullName>
        <ecNumber evidence="10">2.4.1.-</ecNumber>
    </recommendedName>
</protein>
<evidence type="ECO:0000313" key="12">
    <source>
        <dbReference type="EMBL" id="KAJ1969338.1"/>
    </source>
</evidence>